<keyword evidence="1" id="KW-0472">Membrane</keyword>
<dbReference type="AlphaFoldDB" id="A0A917Y0X0"/>
<feature type="transmembrane region" description="Helical" evidence="1">
    <location>
        <begin position="153"/>
        <end position="176"/>
    </location>
</feature>
<accession>A0A917Y0X0</accession>
<protein>
    <recommendedName>
        <fullName evidence="4">DUF4386 family protein</fullName>
    </recommendedName>
</protein>
<dbReference type="EMBL" id="BMMM01000005">
    <property type="protein sequence ID" value="GGN62973.1"/>
    <property type="molecule type" value="Genomic_DNA"/>
</dbReference>
<proteinExistence type="predicted"/>
<dbReference type="InterPro" id="IPR025495">
    <property type="entry name" value="DUF4386"/>
</dbReference>
<name>A0A917Y0X0_9ACTN</name>
<keyword evidence="3" id="KW-1185">Reference proteome</keyword>
<dbReference type="RefSeq" id="WP_189186559.1">
    <property type="nucleotide sequence ID" value="NZ_BMMM01000005.1"/>
</dbReference>
<sequence length="229" mass="23609">MTAHTTTAERPAYILPSPRLRPFATLALVAVVVGQVMNFLLTWLAPGGDPSDGNSYDKVADNRGAFWTLYAYGGVGIAVFTVGLAVAVCILVRERGVLLARIGSVVAVLSGVFLAAGLASIAAVYSYATDTAALNESAGRAFVRYVNAHDGQVMALVAPGALATLVATLLITVALLRSRVLPWWISVLFLVGGPLGFVFSSGTSGAVAALPGAVSAILIAAHAWRRTAA</sequence>
<feature type="transmembrane region" description="Helical" evidence="1">
    <location>
        <begin position="206"/>
        <end position="224"/>
    </location>
</feature>
<dbReference type="Pfam" id="PF14329">
    <property type="entry name" value="DUF4386"/>
    <property type="match status" value="1"/>
</dbReference>
<organism evidence="2 3">
    <name type="scientific">Streptomyces albiflavescens</name>
    <dbReference type="NCBI Taxonomy" id="1623582"/>
    <lineage>
        <taxon>Bacteria</taxon>
        <taxon>Bacillati</taxon>
        <taxon>Actinomycetota</taxon>
        <taxon>Actinomycetes</taxon>
        <taxon>Kitasatosporales</taxon>
        <taxon>Streptomycetaceae</taxon>
        <taxon>Streptomyces</taxon>
    </lineage>
</organism>
<dbReference type="Proteomes" id="UP000600365">
    <property type="component" value="Unassembled WGS sequence"/>
</dbReference>
<feature type="transmembrane region" description="Helical" evidence="1">
    <location>
        <begin position="65"/>
        <end position="92"/>
    </location>
</feature>
<keyword evidence="1" id="KW-1133">Transmembrane helix</keyword>
<keyword evidence="1" id="KW-0812">Transmembrane</keyword>
<feature type="transmembrane region" description="Helical" evidence="1">
    <location>
        <begin position="23"/>
        <end position="45"/>
    </location>
</feature>
<evidence type="ECO:0000313" key="3">
    <source>
        <dbReference type="Proteomes" id="UP000600365"/>
    </source>
</evidence>
<evidence type="ECO:0000256" key="1">
    <source>
        <dbReference type="SAM" id="Phobius"/>
    </source>
</evidence>
<comment type="caution">
    <text evidence="2">The sequence shown here is derived from an EMBL/GenBank/DDBJ whole genome shotgun (WGS) entry which is preliminary data.</text>
</comment>
<feature type="transmembrane region" description="Helical" evidence="1">
    <location>
        <begin position="183"/>
        <end position="200"/>
    </location>
</feature>
<reference evidence="2 3" key="1">
    <citation type="journal article" date="2014" name="Int. J. Syst. Evol. Microbiol.">
        <title>Complete genome sequence of Corynebacterium casei LMG S-19264T (=DSM 44701T), isolated from a smear-ripened cheese.</title>
        <authorList>
            <consortium name="US DOE Joint Genome Institute (JGI-PGF)"/>
            <person name="Walter F."/>
            <person name="Albersmeier A."/>
            <person name="Kalinowski J."/>
            <person name="Ruckert C."/>
        </authorList>
    </citation>
    <scope>NUCLEOTIDE SEQUENCE [LARGE SCALE GENOMIC DNA]</scope>
    <source>
        <strain evidence="2 3">CGMCC 4.7111</strain>
    </source>
</reference>
<gene>
    <name evidence="2" type="ORF">GCM10011579_030720</name>
</gene>
<feature type="transmembrane region" description="Helical" evidence="1">
    <location>
        <begin position="104"/>
        <end position="128"/>
    </location>
</feature>
<evidence type="ECO:0008006" key="4">
    <source>
        <dbReference type="Google" id="ProtNLM"/>
    </source>
</evidence>
<evidence type="ECO:0000313" key="2">
    <source>
        <dbReference type="EMBL" id="GGN62973.1"/>
    </source>
</evidence>